<feature type="non-terminal residue" evidence="1">
    <location>
        <position position="1"/>
    </location>
</feature>
<proteinExistence type="predicted"/>
<dbReference type="EMBL" id="BKCJ011483369">
    <property type="protein sequence ID" value="GFD37270.1"/>
    <property type="molecule type" value="Genomic_DNA"/>
</dbReference>
<gene>
    <name evidence="1" type="ORF">Tci_909239</name>
</gene>
<sequence>AAVGDDIVRALGYFHVLAVEVPADIHQFHCIEGAAAAPGRTSRVGGLPIEIELY</sequence>
<dbReference type="AlphaFoldDB" id="A0A699VS71"/>
<comment type="caution">
    <text evidence="1">The sequence shown here is derived from an EMBL/GenBank/DDBJ whole genome shotgun (WGS) entry which is preliminary data.</text>
</comment>
<reference evidence="1" key="1">
    <citation type="journal article" date="2019" name="Sci. Rep.">
        <title>Draft genome of Tanacetum cinerariifolium, the natural source of mosquito coil.</title>
        <authorList>
            <person name="Yamashiro T."/>
            <person name="Shiraishi A."/>
            <person name="Satake H."/>
            <person name="Nakayama K."/>
        </authorList>
    </citation>
    <scope>NUCLEOTIDE SEQUENCE</scope>
</reference>
<name>A0A699VS71_TANCI</name>
<evidence type="ECO:0000313" key="1">
    <source>
        <dbReference type="EMBL" id="GFD37270.1"/>
    </source>
</evidence>
<protein>
    <submittedName>
        <fullName evidence="1">Uncharacterized protein</fullName>
    </submittedName>
</protein>
<accession>A0A699VS71</accession>
<organism evidence="1">
    <name type="scientific">Tanacetum cinerariifolium</name>
    <name type="common">Dalmatian daisy</name>
    <name type="synonym">Chrysanthemum cinerariifolium</name>
    <dbReference type="NCBI Taxonomy" id="118510"/>
    <lineage>
        <taxon>Eukaryota</taxon>
        <taxon>Viridiplantae</taxon>
        <taxon>Streptophyta</taxon>
        <taxon>Embryophyta</taxon>
        <taxon>Tracheophyta</taxon>
        <taxon>Spermatophyta</taxon>
        <taxon>Magnoliopsida</taxon>
        <taxon>eudicotyledons</taxon>
        <taxon>Gunneridae</taxon>
        <taxon>Pentapetalae</taxon>
        <taxon>asterids</taxon>
        <taxon>campanulids</taxon>
        <taxon>Asterales</taxon>
        <taxon>Asteraceae</taxon>
        <taxon>Asteroideae</taxon>
        <taxon>Anthemideae</taxon>
        <taxon>Anthemidinae</taxon>
        <taxon>Tanacetum</taxon>
    </lineage>
</organism>